<evidence type="ECO:0000313" key="2">
    <source>
        <dbReference type="Proteomes" id="UP001055172"/>
    </source>
</evidence>
<gene>
    <name evidence="1" type="ORF">ColLi_06614</name>
</gene>
<sequence>MYCCDTATTRENKCYFADDGQKCKSDEQPITWSGRITKDYDKLEQLYELRGSDLSEALEEYDLSDVSLYCCPPEDFERWDDCEWKGAPDQGNCFDGHCDLNTQVAVTWAGSGGGRVCGGIDPGRLRVFCCAPPSGEPLFLPVPLKDLFPDPPTGDDVKTKFDLNIDNTWGDGEADNDSEDDPNEAAFQFHVLASPGEIQISLDKRDGSHWEVFNCNDAVSEGEHTVQMVCTDSSERSNCGDIYKGHGVEGTILEMPQNQGCGPGKYAVAKSLESAGNQTLPRHLAKRNSLHATIYDLKFDYNFTRVPRDFGPTQLRVDFSNQEGYWNKIVAAPSSKKSKRTLDDVGGNHRRWLEEEWRDDYHRGSVSLEELHRRWFGDDALQWLKELLHIDVKVEKRHDYEEEVSAIILKEDWTCGPFRAKIDAVATAAIEMSTSFGITIITELGPNMDLSRSYIHFNNEGSIEAILTIDALMKMEWDSGVFTIVPLPIPGGNFKITGIVQPDLLWQKVGPRFDLNARFKAGVSIEGRIEAKAELANWEIRQTYPQQDDYKPKEVDSANRQFPTDGIASPSFDVSVTAQGYAEAHIIPTLAFGIKFDKQWELEDAEIELYGDLYGRVRAKSDLVGGDCLFGYKVEAGVKLVADAHVPDFFKWNPSPHTFGELNKRIIPEGDKEWECVTADTKRHIEGRRESRNSSLASHSLIGKPSLRKRLVPYEPLIKLPDAEKLCPVKGNQGAQDCADTQNIFDFYDDSTSDAQPVEFRKRNIVDDDDLYAKGPFVETDEFDDYGGDEKYERSANETYLVDRGLLAKRAPGKKLSICDGAHQFHIKKWDTSGAFDIYDNADWSDCNNYDFGIQATRQQVPYTTRAGNPAFEEYPVEHVLEAQMVLLFFETTAFSDLCFDMGETGSGWFDTNVVDPIAARAPRRSPWQYIADAWPYSRGTETRSRIPYPAHKEDEFVFVIGPVNNIKSKAFQNFPALSGTDDMGPAVASEATVGNAIRTMKTALMLWKYLTTTVIRDTLVAQATRVGDRMEEMEDLLRNDPNYNSQIQGMKALWMSFMKGRTDLAASKVRAFIRQWMPRIEQVLDNTNAAQDTPPRAALRVKIQTLKREVDSMASWSNPF</sequence>
<reference evidence="1 2" key="1">
    <citation type="submission" date="2021-07" db="EMBL/GenBank/DDBJ databases">
        <title>Genome data of Colletotrichum spaethianum.</title>
        <authorList>
            <person name="Utami Y.D."/>
            <person name="Hiruma K."/>
        </authorList>
    </citation>
    <scope>NUCLEOTIDE SEQUENCE [LARGE SCALE GENOMIC DNA]</scope>
    <source>
        <strain evidence="1 2">MAFF 242679</strain>
    </source>
</reference>
<organism evidence="1 2">
    <name type="scientific">Colletotrichum liriopes</name>
    <dbReference type="NCBI Taxonomy" id="708192"/>
    <lineage>
        <taxon>Eukaryota</taxon>
        <taxon>Fungi</taxon>
        <taxon>Dikarya</taxon>
        <taxon>Ascomycota</taxon>
        <taxon>Pezizomycotina</taxon>
        <taxon>Sordariomycetes</taxon>
        <taxon>Hypocreomycetidae</taxon>
        <taxon>Glomerellales</taxon>
        <taxon>Glomerellaceae</taxon>
        <taxon>Colletotrichum</taxon>
        <taxon>Colletotrichum spaethianum species complex</taxon>
    </lineage>
</organism>
<dbReference type="EMBL" id="BPPX01000012">
    <property type="protein sequence ID" value="GJC83776.1"/>
    <property type="molecule type" value="Genomic_DNA"/>
</dbReference>
<name>A0AA37GMI1_9PEZI</name>
<dbReference type="Proteomes" id="UP001055172">
    <property type="component" value="Unassembled WGS sequence"/>
</dbReference>
<proteinExistence type="predicted"/>
<evidence type="ECO:0000313" key="1">
    <source>
        <dbReference type="EMBL" id="GJC83776.1"/>
    </source>
</evidence>
<accession>A0AA37GMI1</accession>
<dbReference type="AlphaFoldDB" id="A0AA37GMI1"/>
<keyword evidence="2" id="KW-1185">Reference proteome</keyword>
<comment type="caution">
    <text evidence="1">The sequence shown here is derived from an EMBL/GenBank/DDBJ whole genome shotgun (WGS) entry which is preliminary data.</text>
</comment>
<protein>
    <submittedName>
        <fullName evidence="1">Uncharacterized protein</fullName>
    </submittedName>
</protein>